<evidence type="ECO:0000259" key="1">
    <source>
        <dbReference type="Pfam" id="PF12146"/>
    </source>
</evidence>
<dbReference type="OrthoDB" id="9809549at2"/>
<organism evidence="2 3">
    <name type="scientific">Nonlabens spongiae</name>
    <dbReference type="NCBI Taxonomy" id="331648"/>
    <lineage>
        <taxon>Bacteria</taxon>
        <taxon>Pseudomonadati</taxon>
        <taxon>Bacteroidota</taxon>
        <taxon>Flavobacteriia</taxon>
        <taxon>Flavobacteriales</taxon>
        <taxon>Flavobacteriaceae</taxon>
        <taxon>Nonlabens</taxon>
    </lineage>
</organism>
<dbReference type="STRING" id="331648.BST97_00525"/>
<keyword evidence="3" id="KW-1185">Reference proteome</keyword>
<feature type="domain" description="Serine aminopeptidase S33" evidence="1">
    <location>
        <begin position="81"/>
        <end position="202"/>
    </location>
</feature>
<dbReference type="Gene3D" id="3.40.50.1820">
    <property type="entry name" value="alpha/beta hydrolase"/>
    <property type="match status" value="1"/>
</dbReference>
<evidence type="ECO:0000313" key="2">
    <source>
        <dbReference type="EMBL" id="ARN76609.1"/>
    </source>
</evidence>
<dbReference type="PANTHER" id="PTHR43265">
    <property type="entry name" value="ESTERASE ESTD"/>
    <property type="match status" value="1"/>
</dbReference>
<dbReference type="InterPro" id="IPR053145">
    <property type="entry name" value="AB_hydrolase_Est10"/>
</dbReference>
<dbReference type="PANTHER" id="PTHR43265:SF1">
    <property type="entry name" value="ESTERASE ESTD"/>
    <property type="match status" value="1"/>
</dbReference>
<sequence>MRALYFIILFFSIHLSFAQDLFGRETLQKPNTKNQEVNITSQVKGILMVPDTDRAVPLVIFIPDQGVVDRNGNDMRSKHFAYKQLADSLLTNQIATYRYDKRTFTQVKNRRVDNNTTLEDFVADARKVIAAFSNDRRFSKIVVLGHGQGSLVGMLAAIENVDKFISVAGAADPIDQIIVGQIAQQQPGLDKVAKKTFDKMRAQEGNVEDIQPALQSILHPSVQPFIKSWMKYDPKKVIAELSFPILIIHGSKDRQIDVVNAQLLADSSDSAEVKVINGMNHIMKRVGDDEILASKSYVDPDYELSDSFIETVIQFIDM</sequence>
<dbReference type="InterPro" id="IPR029058">
    <property type="entry name" value="AB_hydrolase_fold"/>
</dbReference>
<dbReference type="RefSeq" id="WP_085765409.1">
    <property type="nucleotide sequence ID" value="NZ_CP019344.1"/>
</dbReference>
<reference evidence="2 3" key="1">
    <citation type="submission" date="2016-11" db="EMBL/GenBank/DDBJ databases">
        <title>Trade-off between light-utilization and light-protection in marine flavobacteria.</title>
        <authorList>
            <person name="Kumagai Y."/>
        </authorList>
    </citation>
    <scope>NUCLEOTIDE SEQUENCE [LARGE SCALE GENOMIC DNA]</scope>
    <source>
        <strain evidence="2 3">JCM 13191</strain>
    </source>
</reference>
<gene>
    <name evidence="2" type="ORF">BST97_00525</name>
</gene>
<dbReference type="SUPFAM" id="SSF53474">
    <property type="entry name" value="alpha/beta-Hydrolases"/>
    <property type="match status" value="1"/>
</dbReference>
<dbReference type="EMBL" id="CP019344">
    <property type="protein sequence ID" value="ARN76609.1"/>
    <property type="molecule type" value="Genomic_DNA"/>
</dbReference>
<dbReference type="AlphaFoldDB" id="A0A1W6MGK3"/>
<dbReference type="GO" id="GO:0052689">
    <property type="term" value="F:carboxylic ester hydrolase activity"/>
    <property type="evidence" value="ECO:0007669"/>
    <property type="project" value="TreeGrafter"/>
</dbReference>
<dbReference type="InterPro" id="IPR022742">
    <property type="entry name" value="Hydrolase_4"/>
</dbReference>
<accession>A0A1W6MGK3</accession>
<protein>
    <recommendedName>
        <fullName evidence="1">Serine aminopeptidase S33 domain-containing protein</fullName>
    </recommendedName>
</protein>
<dbReference type="Pfam" id="PF12146">
    <property type="entry name" value="Hydrolase_4"/>
    <property type="match status" value="1"/>
</dbReference>
<name>A0A1W6MGK3_9FLAO</name>
<dbReference type="Proteomes" id="UP000193431">
    <property type="component" value="Chromosome"/>
</dbReference>
<evidence type="ECO:0000313" key="3">
    <source>
        <dbReference type="Proteomes" id="UP000193431"/>
    </source>
</evidence>
<proteinExistence type="predicted"/>